<name>A0A2P8R0B9_9BACT</name>
<dbReference type="Proteomes" id="UP000240535">
    <property type="component" value="Unassembled WGS sequence"/>
</dbReference>
<reference evidence="2" key="1">
    <citation type="submission" date="2017-10" db="EMBL/GenBank/DDBJ databases">
        <title>Campylobacter species from seals.</title>
        <authorList>
            <person name="Gilbert M.J."/>
            <person name="Zomer A.L."/>
            <person name="Timmerman A.J."/>
            <person name="Duim B."/>
            <person name="Wagenaar J.A."/>
        </authorList>
    </citation>
    <scope>NUCLEOTIDE SEQUENCE [LARGE SCALE GENOMIC DNA]</scope>
    <source>
        <strain evidence="2">17S00004-5</strain>
    </source>
</reference>
<dbReference type="EMBL" id="PDHH01000004">
    <property type="protein sequence ID" value="PSM51945.1"/>
    <property type="molecule type" value="Genomic_DNA"/>
</dbReference>
<dbReference type="OrthoDB" id="5421180at2"/>
<keyword evidence="2" id="KW-1185">Reference proteome</keyword>
<sequence length="236" mass="26976">MIKKDKLMFKDQIEAAQKLFEEMPVKEILDKKPLLVAASLESVILVDYLARKLRLSYELLFAEEITAPNNKDCTIAMVSETEDIVIIDELVDSFNISLDYIYGEGNRKYEEKILKNIYKYRKGNKIGNLSDRDIILIDEGCETGLTSFTCLKSIIGLKAKSVSYATPLIANNVADNLNSITDQIYTVNNILNFVEVDFYYKEKIEVDSQKIVSILEESPYYLPLQKEGEKQACNIR</sequence>
<dbReference type="Gene3D" id="3.40.50.2020">
    <property type="match status" value="1"/>
</dbReference>
<dbReference type="SUPFAM" id="SSF53271">
    <property type="entry name" value="PRTase-like"/>
    <property type="match status" value="1"/>
</dbReference>
<dbReference type="CDD" id="cd06223">
    <property type="entry name" value="PRTases_typeI"/>
    <property type="match status" value="1"/>
</dbReference>
<dbReference type="RefSeq" id="WP_106871363.1">
    <property type="nucleotide sequence ID" value="NZ_CP053841.1"/>
</dbReference>
<protein>
    <submittedName>
        <fullName evidence="1">Sodium:proton antiporter</fullName>
    </submittedName>
</protein>
<proteinExistence type="predicted"/>
<gene>
    <name evidence="1" type="ORF">CQ405_05105</name>
</gene>
<dbReference type="AlphaFoldDB" id="A0A2P8R0B9"/>
<evidence type="ECO:0000313" key="1">
    <source>
        <dbReference type="EMBL" id="PSM51945.1"/>
    </source>
</evidence>
<dbReference type="InterPro" id="IPR000836">
    <property type="entry name" value="PRTase_dom"/>
</dbReference>
<dbReference type="InterPro" id="IPR029057">
    <property type="entry name" value="PRTase-like"/>
</dbReference>
<comment type="caution">
    <text evidence="1">The sequence shown here is derived from an EMBL/GenBank/DDBJ whole genome shotgun (WGS) entry which is preliminary data.</text>
</comment>
<accession>A0A2P8R0B9</accession>
<organism evidence="1 2">
    <name type="scientific">Campylobacter blaseri</name>
    <dbReference type="NCBI Taxonomy" id="2042961"/>
    <lineage>
        <taxon>Bacteria</taxon>
        <taxon>Pseudomonadati</taxon>
        <taxon>Campylobacterota</taxon>
        <taxon>Epsilonproteobacteria</taxon>
        <taxon>Campylobacterales</taxon>
        <taxon>Campylobacteraceae</taxon>
        <taxon>Campylobacter</taxon>
    </lineage>
</organism>
<evidence type="ECO:0000313" key="2">
    <source>
        <dbReference type="Proteomes" id="UP000240535"/>
    </source>
</evidence>
<dbReference type="Gene3D" id="3.30.1310.20">
    <property type="entry name" value="PRTase-like"/>
    <property type="match status" value="1"/>
</dbReference>